<dbReference type="PRINTS" id="PR00086">
    <property type="entry name" value="LLDHDRGNASE"/>
</dbReference>
<feature type="domain" description="Lactate/malate dehydrogenase C-terminal" evidence="4">
    <location>
        <begin position="150"/>
        <end position="309"/>
    </location>
</feature>
<dbReference type="Pfam" id="PF00056">
    <property type="entry name" value="Ldh_1_N"/>
    <property type="match status" value="1"/>
</dbReference>
<dbReference type="GO" id="GO:0006089">
    <property type="term" value="P:lactate metabolic process"/>
    <property type="evidence" value="ECO:0007669"/>
    <property type="project" value="TreeGrafter"/>
</dbReference>
<dbReference type="SUPFAM" id="SSF51735">
    <property type="entry name" value="NAD(P)-binding Rossmann-fold domains"/>
    <property type="match status" value="1"/>
</dbReference>
<dbReference type="InterPro" id="IPR036291">
    <property type="entry name" value="NAD(P)-bd_dom_sf"/>
</dbReference>
<dbReference type="InterPro" id="IPR015955">
    <property type="entry name" value="Lactate_DH/Glyco_Ohase_4_C"/>
</dbReference>
<feature type="domain" description="Lactate/malate dehydrogenase N-terminal" evidence="3">
    <location>
        <begin position="7"/>
        <end position="145"/>
    </location>
</feature>
<dbReference type="Pfam" id="PF02866">
    <property type="entry name" value="Ldh_1_C"/>
    <property type="match status" value="1"/>
</dbReference>
<dbReference type="PANTHER" id="PTHR43128:SF16">
    <property type="entry name" value="L-LACTATE DEHYDROGENASE"/>
    <property type="match status" value="1"/>
</dbReference>
<evidence type="ECO:0000259" key="4">
    <source>
        <dbReference type="Pfam" id="PF02866"/>
    </source>
</evidence>
<name>A0A381RH04_9ZZZZ</name>
<evidence type="ECO:0008006" key="6">
    <source>
        <dbReference type="Google" id="ProtNLM"/>
    </source>
</evidence>
<dbReference type="FunFam" id="3.40.50.720:FF:000018">
    <property type="entry name" value="Malate dehydrogenase"/>
    <property type="match status" value="1"/>
</dbReference>
<dbReference type="InterPro" id="IPR022383">
    <property type="entry name" value="Lactate/malate_DH_C"/>
</dbReference>
<reference evidence="5" key="1">
    <citation type="submission" date="2018-05" db="EMBL/GenBank/DDBJ databases">
        <authorList>
            <person name="Lanie J.A."/>
            <person name="Ng W.-L."/>
            <person name="Kazmierczak K.M."/>
            <person name="Andrzejewski T.M."/>
            <person name="Davidsen T.M."/>
            <person name="Wayne K.J."/>
            <person name="Tettelin H."/>
            <person name="Glass J.I."/>
            <person name="Rusch D."/>
            <person name="Podicherti R."/>
            <person name="Tsui H.-C.T."/>
            <person name="Winkler M.E."/>
        </authorList>
    </citation>
    <scope>NUCLEOTIDE SEQUENCE</scope>
</reference>
<evidence type="ECO:0000313" key="5">
    <source>
        <dbReference type="EMBL" id="SUZ89157.1"/>
    </source>
</evidence>
<dbReference type="NCBIfam" id="NF004863">
    <property type="entry name" value="PRK06223.1"/>
    <property type="match status" value="1"/>
</dbReference>
<gene>
    <name evidence="5" type="ORF">METZ01_LOCUS42011</name>
</gene>
<accession>A0A381RH04</accession>
<dbReference type="InterPro" id="IPR011275">
    <property type="entry name" value="Malate_DH_type3"/>
</dbReference>
<evidence type="ECO:0000256" key="1">
    <source>
        <dbReference type="ARBA" id="ARBA00023002"/>
    </source>
</evidence>
<keyword evidence="2" id="KW-0520">NAD</keyword>
<dbReference type="PIRSF" id="PIRSF000102">
    <property type="entry name" value="Lac_mal_DH"/>
    <property type="match status" value="1"/>
</dbReference>
<evidence type="ECO:0000259" key="3">
    <source>
        <dbReference type="Pfam" id="PF00056"/>
    </source>
</evidence>
<dbReference type="GO" id="GO:0004459">
    <property type="term" value="F:L-lactate dehydrogenase (NAD+) activity"/>
    <property type="evidence" value="ECO:0007669"/>
    <property type="project" value="TreeGrafter"/>
</dbReference>
<sequence length="320" mass="34332">MSSTRKKITVVGAGQVGSTVAQLTAYKNLGDVVIIDIIEGVPQGKALDLQESSCLQVFDSLVTGTNDYKETANSDVVVITAGLPRKPGMSREDLLATNAKIVQSVTEKIMEHSSDPIIIVVSNPLDAMVYMAKQTSNLPKNKIIGMAGVLDSARLRTFVSLELGCSLVDVDAMVLGGHGDSMVPLPRYTSVSGISITELMTKEQIDRVVERTRKGGAEIVSLLKTGSAFYAPGSSVVKMIEAILHDKRRILPCTAYLEGEYGWSGIFFGVPVMMGINGIEKIIELKMTDEEKAALDKSAQDVKKTCDAIDAMLSESNGKN</sequence>
<dbReference type="CDD" id="cd01339">
    <property type="entry name" value="LDH-like_MDH"/>
    <property type="match status" value="1"/>
</dbReference>
<organism evidence="5">
    <name type="scientific">marine metagenome</name>
    <dbReference type="NCBI Taxonomy" id="408172"/>
    <lineage>
        <taxon>unclassified sequences</taxon>
        <taxon>metagenomes</taxon>
        <taxon>ecological metagenomes</taxon>
    </lineage>
</organism>
<keyword evidence="1" id="KW-0560">Oxidoreductase</keyword>
<dbReference type="PANTHER" id="PTHR43128">
    <property type="entry name" value="L-2-HYDROXYCARBOXYLATE DEHYDROGENASE (NAD(P)(+))"/>
    <property type="match status" value="1"/>
</dbReference>
<protein>
    <recommendedName>
        <fullName evidence="6">Malate dehydrogenase</fullName>
    </recommendedName>
</protein>
<dbReference type="NCBIfam" id="TIGR01763">
    <property type="entry name" value="MalateDH_bact"/>
    <property type="match status" value="1"/>
</dbReference>
<dbReference type="FunFam" id="3.90.110.10:FF:000004">
    <property type="entry name" value="Malate dehydrogenase"/>
    <property type="match status" value="1"/>
</dbReference>
<dbReference type="EMBL" id="UINC01001806">
    <property type="protein sequence ID" value="SUZ89157.1"/>
    <property type="molecule type" value="Genomic_DNA"/>
</dbReference>
<proteinExistence type="inferred from homology"/>
<dbReference type="Gene3D" id="3.90.110.10">
    <property type="entry name" value="Lactate dehydrogenase/glycoside hydrolase, family 4, C-terminal"/>
    <property type="match status" value="1"/>
</dbReference>
<dbReference type="InterPro" id="IPR001557">
    <property type="entry name" value="L-lactate/malate_DH"/>
</dbReference>
<dbReference type="InterPro" id="IPR001236">
    <property type="entry name" value="Lactate/malate_DH_N"/>
</dbReference>
<dbReference type="SUPFAM" id="SSF56327">
    <property type="entry name" value="LDH C-terminal domain-like"/>
    <property type="match status" value="1"/>
</dbReference>
<dbReference type="HAMAP" id="MF_00487">
    <property type="entry name" value="Malate_dehydrog_3"/>
    <property type="match status" value="1"/>
</dbReference>
<dbReference type="Gene3D" id="3.40.50.720">
    <property type="entry name" value="NAD(P)-binding Rossmann-like Domain"/>
    <property type="match status" value="1"/>
</dbReference>
<evidence type="ECO:0000256" key="2">
    <source>
        <dbReference type="ARBA" id="ARBA00023027"/>
    </source>
</evidence>
<dbReference type="AlphaFoldDB" id="A0A381RH04"/>